<gene>
    <name evidence="1" type="ORF">PWN146_00545</name>
</gene>
<proteinExistence type="predicted"/>
<reference evidence="1" key="1">
    <citation type="submission" date="2016-05" db="EMBL/GenBank/DDBJ databases">
        <authorList>
            <person name="Cock P.J.A."/>
            <person name="Cock P.J.A."/>
        </authorList>
    </citation>
    <scope>NUCLEOTIDE SEQUENCE</scope>
    <source>
        <strain evidence="1">PWN146_assembly</strain>
    </source>
</reference>
<name>A0A1C3HA16_SERMA</name>
<dbReference type="AlphaFoldDB" id="A0A1C3HA16"/>
<dbReference type="EMBL" id="LT575490">
    <property type="protein sequence ID" value="SAY41881.1"/>
    <property type="molecule type" value="Genomic_DNA"/>
</dbReference>
<sequence length="120" mass="12847">MAGTPECAVAEVMRMKGCAWAGCTLLLVWASGSQASLNSARPDATLEERVAVTCNARVVEHADWGDIAAVVQSARLCRWREDGRRWSERVPIYVGVGLVQHGGARLTGTLAARALAEKTP</sequence>
<protein>
    <submittedName>
        <fullName evidence="1">Uncharacterized protein</fullName>
    </submittedName>
</protein>
<accession>A0A1C3HA16</accession>
<evidence type="ECO:0000313" key="1">
    <source>
        <dbReference type="EMBL" id="SAY41881.1"/>
    </source>
</evidence>
<organism evidence="1">
    <name type="scientific">Serratia marcescens</name>
    <dbReference type="NCBI Taxonomy" id="615"/>
    <lineage>
        <taxon>Bacteria</taxon>
        <taxon>Pseudomonadati</taxon>
        <taxon>Pseudomonadota</taxon>
        <taxon>Gammaproteobacteria</taxon>
        <taxon>Enterobacterales</taxon>
        <taxon>Yersiniaceae</taxon>
        <taxon>Serratia</taxon>
    </lineage>
</organism>